<organism evidence="1 2">
    <name type="scientific">Melipona quadrifasciata</name>
    <dbReference type="NCBI Taxonomy" id="166423"/>
    <lineage>
        <taxon>Eukaryota</taxon>
        <taxon>Metazoa</taxon>
        <taxon>Ecdysozoa</taxon>
        <taxon>Arthropoda</taxon>
        <taxon>Hexapoda</taxon>
        <taxon>Insecta</taxon>
        <taxon>Pterygota</taxon>
        <taxon>Neoptera</taxon>
        <taxon>Endopterygota</taxon>
        <taxon>Hymenoptera</taxon>
        <taxon>Apocrita</taxon>
        <taxon>Aculeata</taxon>
        <taxon>Apoidea</taxon>
        <taxon>Anthophila</taxon>
        <taxon>Apidae</taxon>
        <taxon>Melipona</taxon>
    </lineage>
</organism>
<name>A0A0N0BBH8_9HYME</name>
<evidence type="ECO:0000313" key="1">
    <source>
        <dbReference type="EMBL" id="KOX67561.1"/>
    </source>
</evidence>
<sequence length="83" mass="9446">MRQVEMETPDAEIRSKVLLLYRSPIDALITVHTTCTPPNIMVKYLPSNWFFVSLKINSAYESIAKLPLHCCVINRPNTTINAL</sequence>
<accession>A0A0N0BBH8</accession>
<reference evidence="1 2" key="1">
    <citation type="submission" date="2015-07" db="EMBL/GenBank/DDBJ databases">
        <title>The genome of Melipona quadrifasciata.</title>
        <authorList>
            <person name="Pan H."/>
            <person name="Kapheim K."/>
        </authorList>
    </citation>
    <scope>NUCLEOTIDE SEQUENCE [LARGE SCALE GENOMIC DNA]</scope>
    <source>
        <strain evidence="1">0111107301</strain>
        <tissue evidence="1">Whole body</tissue>
    </source>
</reference>
<dbReference type="AlphaFoldDB" id="A0A0N0BBH8"/>
<gene>
    <name evidence="1" type="ORF">WN51_09237</name>
</gene>
<evidence type="ECO:0000313" key="2">
    <source>
        <dbReference type="Proteomes" id="UP000053105"/>
    </source>
</evidence>
<dbReference type="EMBL" id="KQ436022">
    <property type="protein sequence ID" value="KOX67561.1"/>
    <property type="molecule type" value="Genomic_DNA"/>
</dbReference>
<proteinExistence type="predicted"/>
<dbReference type="Proteomes" id="UP000053105">
    <property type="component" value="Unassembled WGS sequence"/>
</dbReference>
<protein>
    <submittedName>
        <fullName evidence="1">Uncharacterized protein</fullName>
    </submittedName>
</protein>
<keyword evidence="2" id="KW-1185">Reference proteome</keyword>